<dbReference type="AlphaFoldDB" id="A0A1N7NJY7"/>
<gene>
    <name evidence="2" type="ORF">SAMN05421790_10951</name>
</gene>
<accession>A0A1N7NJY7</accession>
<organism evidence="2 3">
    <name type="scientific">Kroppenstedtia eburnea</name>
    <dbReference type="NCBI Taxonomy" id="714067"/>
    <lineage>
        <taxon>Bacteria</taxon>
        <taxon>Bacillati</taxon>
        <taxon>Bacillota</taxon>
        <taxon>Bacilli</taxon>
        <taxon>Bacillales</taxon>
        <taxon>Thermoactinomycetaceae</taxon>
        <taxon>Kroppenstedtia</taxon>
    </lineage>
</organism>
<dbReference type="RefSeq" id="WP_268766678.1">
    <property type="nucleotide sequence ID" value="NZ_CP048103.1"/>
</dbReference>
<evidence type="ECO:0000313" key="2">
    <source>
        <dbReference type="EMBL" id="SIS98597.1"/>
    </source>
</evidence>
<name>A0A1N7NJY7_9BACL</name>
<dbReference type="EMBL" id="FTOD01000009">
    <property type="protein sequence ID" value="SIS98597.1"/>
    <property type="molecule type" value="Genomic_DNA"/>
</dbReference>
<sequence length="43" mass="5171">MKKRENFSPEQKRKEKENREVRDRESRPGFGNRKLEGPDRPGT</sequence>
<reference evidence="3" key="1">
    <citation type="submission" date="2017-01" db="EMBL/GenBank/DDBJ databases">
        <authorList>
            <person name="Varghese N."/>
            <person name="Submissions S."/>
        </authorList>
    </citation>
    <scope>NUCLEOTIDE SEQUENCE [LARGE SCALE GENOMIC DNA]</scope>
    <source>
        <strain evidence="3">DSM 45196</strain>
    </source>
</reference>
<evidence type="ECO:0000313" key="3">
    <source>
        <dbReference type="Proteomes" id="UP000186795"/>
    </source>
</evidence>
<keyword evidence="3" id="KW-1185">Reference proteome</keyword>
<evidence type="ECO:0000256" key="1">
    <source>
        <dbReference type="SAM" id="MobiDB-lite"/>
    </source>
</evidence>
<proteinExistence type="predicted"/>
<dbReference type="Proteomes" id="UP000186795">
    <property type="component" value="Unassembled WGS sequence"/>
</dbReference>
<feature type="region of interest" description="Disordered" evidence="1">
    <location>
        <begin position="1"/>
        <end position="43"/>
    </location>
</feature>
<protein>
    <submittedName>
        <fullName evidence="2">Uncharacterized protein</fullName>
    </submittedName>
</protein>